<reference evidence="3 4" key="1">
    <citation type="journal article" date="2012" name="Science">
        <title>The Paleozoic origin of enzymatic lignin decomposition reconstructed from 31 fungal genomes.</title>
        <authorList>
            <person name="Floudas D."/>
            <person name="Binder M."/>
            <person name="Riley R."/>
            <person name="Barry K."/>
            <person name="Blanchette R.A."/>
            <person name="Henrissat B."/>
            <person name="Martinez A.T."/>
            <person name="Otillar R."/>
            <person name="Spatafora J.W."/>
            <person name="Yadav J.S."/>
            <person name="Aerts A."/>
            <person name="Benoit I."/>
            <person name="Boyd A."/>
            <person name="Carlson A."/>
            <person name="Copeland A."/>
            <person name="Coutinho P.M."/>
            <person name="de Vries R.P."/>
            <person name="Ferreira P."/>
            <person name="Findley K."/>
            <person name="Foster B."/>
            <person name="Gaskell J."/>
            <person name="Glotzer D."/>
            <person name="Gorecki P."/>
            <person name="Heitman J."/>
            <person name="Hesse C."/>
            <person name="Hori C."/>
            <person name="Igarashi K."/>
            <person name="Jurgens J.A."/>
            <person name="Kallen N."/>
            <person name="Kersten P."/>
            <person name="Kohler A."/>
            <person name="Kuees U."/>
            <person name="Kumar T.K.A."/>
            <person name="Kuo A."/>
            <person name="LaButti K."/>
            <person name="Larrondo L.F."/>
            <person name="Lindquist E."/>
            <person name="Ling A."/>
            <person name="Lombard V."/>
            <person name="Lucas S."/>
            <person name="Lundell T."/>
            <person name="Martin R."/>
            <person name="McLaughlin D.J."/>
            <person name="Morgenstern I."/>
            <person name="Morin E."/>
            <person name="Murat C."/>
            <person name="Nagy L.G."/>
            <person name="Nolan M."/>
            <person name="Ohm R.A."/>
            <person name="Patyshakuliyeva A."/>
            <person name="Rokas A."/>
            <person name="Ruiz-Duenas F.J."/>
            <person name="Sabat G."/>
            <person name="Salamov A."/>
            <person name="Samejima M."/>
            <person name="Schmutz J."/>
            <person name="Slot J.C."/>
            <person name="St John F."/>
            <person name="Stenlid J."/>
            <person name="Sun H."/>
            <person name="Sun S."/>
            <person name="Syed K."/>
            <person name="Tsang A."/>
            <person name="Wiebenga A."/>
            <person name="Young D."/>
            <person name="Pisabarro A."/>
            <person name="Eastwood D.C."/>
            <person name="Martin F."/>
            <person name="Cullen D."/>
            <person name="Grigoriev I.V."/>
            <person name="Hibbett D.S."/>
        </authorList>
    </citation>
    <scope>NUCLEOTIDE SEQUENCE [LARGE SCALE GENOMIC DNA]</scope>
    <source>
        <strain evidence="3 4">DJM-731 SS1</strain>
    </source>
</reference>
<keyword evidence="4" id="KW-1185">Reference proteome</keyword>
<dbReference type="Proteomes" id="UP000030653">
    <property type="component" value="Unassembled WGS sequence"/>
</dbReference>
<gene>
    <name evidence="3" type="ORF">DACRYDRAFT_117682</name>
</gene>
<name>M5FWP7_DACPD</name>
<accession>M5FWP7</accession>
<organism evidence="3 4">
    <name type="scientific">Dacryopinax primogenitus (strain DJM 731)</name>
    <name type="common">Brown rot fungus</name>
    <dbReference type="NCBI Taxonomy" id="1858805"/>
    <lineage>
        <taxon>Eukaryota</taxon>
        <taxon>Fungi</taxon>
        <taxon>Dikarya</taxon>
        <taxon>Basidiomycota</taxon>
        <taxon>Agaricomycotina</taxon>
        <taxon>Dacrymycetes</taxon>
        <taxon>Dacrymycetales</taxon>
        <taxon>Dacrymycetaceae</taxon>
        <taxon>Dacryopinax</taxon>
    </lineage>
</organism>
<dbReference type="GeneID" id="63685496"/>
<dbReference type="EMBL" id="JH795868">
    <property type="protein sequence ID" value="EJU00110.1"/>
    <property type="molecule type" value="Genomic_DNA"/>
</dbReference>
<dbReference type="InterPro" id="IPR008011">
    <property type="entry name" value="Complex1_LYR_dom"/>
</dbReference>
<protein>
    <recommendedName>
        <fullName evidence="2">Complex 1 LYR protein domain-containing protein</fullName>
    </recommendedName>
</protein>
<dbReference type="CDD" id="cd20273">
    <property type="entry name" value="Complex1_LYR_unchar"/>
    <property type="match status" value="1"/>
</dbReference>
<dbReference type="RefSeq" id="XP_040627007.1">
    <property type="nucleotide sequence ID" value="XM_040770434.1"/>
</dbReference>
<dbReference type="HOGENOM" id="CLU_653859_0_0_1"/>
<proteinExistence type="predicted"/>
<feature type="region of interest" description="Disordered" evidence="1">
    <location>
        <begin position="274"/>
        <end position="313"/>
    </location>
</feature>
<dbReference type="Pfam" id="PF05347">
    <property type="entry name" value="Complex1_LYR"/>
    <property type="match status" value="1"/>
</dbReference>
<feature type="compositionally biased region" description="Basic and acidic residues" evidence="1">
    <location>
        <begin position="184"/>
        <end position="194"/>
    </location>
</feature>
<feature type="domain" description="Complex 1 LYR protein" evidence="2">
    <location>
        <begin position="37"/>
        <end position="93"/>
    </location>
</feature>
<evidence type="ECO:0000313" key="4">
    <source>
        <dbReference type="Proteomes" id="UP000030653"/>
    </source>
</evidence>
<feature type="compositionally biased region" description="Basic and acidic residues" evidence="1">
    <location>
        <begin position="276"/>
        <end position="308"/>
    </location>
</feature>
<feature type="region of interest" description="Disordered" evidence="1">
    <location>
        <begin position="397"/>
        <end position="420"/>
    </location>
</feature>
<dbReference type="OrthoDB" id="198652at2759"/>
<dbReference type="InterPro" id="IPR046896">
    <property type="entry name" value="Cup1-like_N"/>
</dbReference>
<evidence type="ECO:0000256" key="1">
    <source>
        <dbReference type="SAM" id="MobiDB-lite"/>
    </source>
</evidence>
<evidence type="ECO:0000313" key="3">
    <source>
        <dbReference type="EMBL" id="EJU00110.1"/>
    </source>
</evidence>
<sequence length="420" mass="47876">MSTPYHIQLIKNRLIRIGAIDKPKPTSIEITRLQRIQTLALFRSALRETKKIKHDTHLRDWFLEWFRSSFKKNKQVASDELLRTKLKRGARELRCIRNLNAGSITDLDRALKYAYARVGPSRHEIMQRILSQPSPPARHLIKNDPRGSLPRYPALLRHLLTNQSINTESPVDMSKLVRPPTLPDRADPTSEDAHLLGPLPQRREKNIHWRYYNTLLKDIRMPLGSVGGPYDVAGLGTDTFSRLERLAKGHGDDGSKLGRAMKRAYRRILGITPHTKYIDDPKGPPDRDEDRLEHPEVHDGENGTEDGKQSATLSARNYVTRISPLAVQRIGRFNGPSNPHTMPVAAEKWVQRALQADFEEQQHLRETARKRVIRKKMSERAWFGGDELRQLGALMAPEIEPEAETGPDARAQSPSSVSIY</sequence>
<evidence type="ECO:0000259" key="2">
    <source>
        <dbReference type="Pfam" id="PF05347"/>
    </source>
</evidence>
<feature type="region of interest" description="Disordered" evidence="1">
    <location>
        <begin position="171"/>
        <end position="196"/>
    </location>
</feature>
<dbReference type="AlphaFoldDB" id="M5FWP7"/>